<keyword evidence="3" id="KW-1185">Reference proteome</keyword>
<organism evidence="2 3">
    <name type="scientific">Streptomyces pini</name>
    <dbReference type="NCBI Taxonomy" id="1520580"/>
    <lineage>
        <taxon>Bacteria</taxon>
        <taxon>Bacillati</taxon>
        <taxon>Actinomycetota</taxon>
        <taxon>Actinomycetes</taxon>
        <taxon>Kitasatosporales</taxon>
        <taxon>Streptomycetaceae</taxon>
        <taxon>Streptomyces</taxon>
    </lineage>
</organism>
<sequence>MAGELSEVLVIAENGGHETFLEELRARATVIQALPPRLALVALPAGADAALGAGRPVPSSLPRLPGATWYGDDLPADVLGRLTGQERLFVEAWRLRRRKAKQRPGDHLPWDVPGHRPPDLPPGATP</sequence>
<dbReference type="OrthoDB" id="3213642at2"/>
<dbReference type="EMBL" id="FOSG01000004">
    <property type="protein sequence ID" value="SFK24738.1"/>
    <property type="molecule type" value="Genomic_DNA"/>
</dbReference>
<evidence type="ECO:0000313" key="2">
    <source>
        <dbReference type="EMBL" id="SFK24738.1"/>
    </source>
</evidence>
<dbReference type="Proteomes" id="UP000198928">
    <property type="component" value="Unassembled WGS sequence"/>
</dbReference>
<feature type="region of interest" description="Disordered" evidence="1">
    <location>
        <begin position="100"/>
        <end position="126"/>
    </location>
</feature>
<name>A0A1I3XYT7_9ACTN</name>
<feature type="compositionally biased region" description="Basic and acidic residues" evidence="1">
    <location>
        <begin position="103"/>
        <end position="118"/>
    </location>
</feature>
<evidence type="ECO:0000313" key="3">
    <source>
        <dbReference type="Proteomes" id="UP000198928"/>
    </source>
</evidence>
<evidence type="ECO:0000256" key="1">
    <source>
        <dbReference type="SAM" id="MobiDB-lite"/>
    </source>
</evidence>
<gene>
    <name evidence="2" type="ORF">SAMN05192584_104381</name>
</gene>
<dbReference type="AlphaFoldDB" id="A0A1I3XYT7"/>
<accession>A0A1I3XYT7</accession>
<proteinExistence type="predicted"/>
<protein>
    <submittedName>
        <fullName evidence="2">Uncharacterized protein</fullName>
    </submittedName>
</protein>
<reference evidence="3" key="1">
    <citation type="submission" date="2016-10" db="EMBL/GenBank/DDBJ databases">
        <authorList>
            <person name="Varghese N."/>
            <person name="Submissions S."/>
        </authorList>
    </citation>
    <scope>NUCLEOTIDE SEQUENCE [LARGE SCALE GENOMIC DNA]</scope>
    <source>
        <strain evidence="3">PL19</strain>
    </source>
</reference>
<dbReference type="RefSeq" id="WP_093848878.1">
    <property type="nucleotide sequence ID" value="NZ_FOSG01000004.1"/>
</dbReference>